<organism evidence="2 3">
    <name type="scientific">Araneus ventricosus</name>
    <name type="common">Orbweaver spider</name>
    <name type="synonym">Epeira ventricosa</name>
    <dbReference type="NCBI Taxonomy" id="182803"/>
    <lineage>
        <taxon>Eukaryota</taxon>
        <taxon>Metazoa</taxon>
        <taxon>Ecdysozoa</taxon>
        <taxon>Arthropoda</taxon>
        <taxon>Chelicerata</taxon>
        <taxon>Arachnida</taxon>
        <taxon>Araneae</taxon>
        <taxon>Araneomorphae</taxon>
        <taxon>Entelegynae</taxon>
        <taxon>Araneoidea</taxon>
        <taxon>Araneidae</taxon>
        <taxon>Araneus</taxon>
    </lineage>
</organism>
<dbReference type="PANTHER" id="PTHR33273">
    <property type="entry name" value="DOMAIN-CONTAINING PROTEIN, PUTATIVE-RELATED"/>
    <property type="match status" value="1"/>
</dbReference>
<dbReference type="PANTHER" id="PTHR33273:SF4">
    <property type="entry name" value="ENDONUCLEASE_EXONUCLEASE_PHOSPHATASE DOMAIN-CONTAINING PROTEIN"/>
    <property type="match status" value="1"/>
</dbReference>
<accession>A0A4Y2WRD7</accession>
<reference evidence="2 3" key="1">
    <citation type="journal article" date="2019" name="Sci. Rep.">
        <title>Orb-weaving spider Araneus ventricosus genome elucidates the spidroin gene catalogue.</title>
        <authorList>
            <person name="Kono N."/>
            <person name="Nakamura H."/>
            <person name="Ohtoshi R."/>
            <person name="Moran D.A.P."/>
            <person name="Shinohara A."/>
            <person name="Yoshida Y."/>
            <person name="Fujiwara M."/>
            <person name="Mori M."/>
            <person name="Tomita M."/>
            <person name="Arakawa K."/>
        </authorList>
    </citation>
    <scope>NUCLEOTIDE SEQUENCE [LARGE SCALE GENOMIC DNA]</scope>
</reference>
<dbReference type="AlphaFoldDB" id="A0A4Y2WRD7"/>
<gene>
    <name evidence="2" type="ORF">AVEN_757_1</name>
</gene>
<keyword evidence="3" id="KW-1185">Reference proteome</keyword>
<name>A0A4Y2WRD7_ARAVE</name>
<feature type="domain" description="Endonuclease/exonuclease/phosphatase" evidence="1">
    <location>
        <begin position="79"/>
        <end position="189"/>
    </location>
</feature>
<proteinExistence type="predicted"/>
<sequence length="205" mass="23024">MHRKQTHRPANNVNNQSTASASTCIEINVNNPRTPAISGNNDISVLMTALKEIRKLTSKLRYVEACIVAINFKNQDLITLTSIYVPPLLILPIFILNNIEVLLQISPNQILCGDYNAHHTSWGYNYDCPRGNAINAFALQAGLEILAPRTPTKFGRNSENTIDFIIVKNLLYPYENHSISELSSDHNPITLNFFLQYSIPKYPGN</sequence>
<dbReference type="GO" id="GO:0003824">
    <property type="term" value="F:catalytic activity"/>
    <property type="evidence" value="ECO:0007669"/>
    <property type="project" value="InterPro"/>
</dbReference>
<evidence type="ECO:0000259" key="1">
    <source>
        <dbReference type="Pfam" id="PF14529"/>
    </source>
</evidence>
<dbReference type="Pfam" id="PF14529">
    <property type="entry name" value="Exo_endo_phos_2"/>
    <property type="match status" value="1"/>
</dbReference>
<dbReference type="SUPFAM" id="SSF56219">
    <property type="entry name" value="DNase I-like"/>
    <property type="match status" value="1"/>
</dbReference>
<dbReference type="Gene3D" id="3.60.10.10">
    <property type="entry name" value="Endonuclease/exonuclease/phosphatase"/>
    <property type="match status" value="1"/>
</dbReference>
<comment type="caution">
    <text evidence="2">The sequence shown here is derived from an EMBL/GenBank/DDBJ whole genome shotgun (WGS) entry which is preliminary data.</text>
</comment>
<protein>
    <recommendedName>
        <fullName evidence="1">Endonuclease/exonuclease/phosphatase domain-containing protein</fullName>
    </recommendedName>
</protein>
<dbReference type="InterPro" id="IPR036691">
    <property type="entry name" value="Endo/exonu/phosph_ase_sf"/>
</dbReference>
<dbReference type="Proteomes" id="UP000499080">
    <property type="component" value="Unassembled WGS sequence"/>
</dbReference>
<evidence type="ECO:0000313" key="3">
    <source>
        <dbReference type="Proteomes" id="UP000499080"/>
    </source>
</evidence>
<evidence type="ECO:0000313" key="2">
    <source>
        <dbReference type="EMBL" id="GBO40075.1"/>
    </source>
</evidence>
<dbReference type="OrthoDB" id="6437002at2759"/>
<dbReference type="EMBL" id="BGPR01065241">
    <property type="protein sequence ID" value="GBO40075.1"/>
    <property type="molecule type" value="Genomic_DNA"/>
</dbReference>
<dbReference type="InterPro" id="IPR005135">
    <property type="entry name" value="Endo/exonuclease/phosphatase"/>
</dbReference>